<proteinExistence type="predicted"/>
<keyword evidence="2" id="KW-0677">Repeat</keyword>
<protein>
    <submittedName>
        <fullName evidence="4">Uncharacterized protein</fullName>
    </submittedName>
</protein>
<comment type="caution">
    <text evidence="4">The sequence shown here is derived from an EMBL/GenBank/DDBJ whole genome shotgun (WGS) entry which is preliminary data.</text>
</comment>
<sequence>MEGLEACDDANTQDGDGCSAACEHEHVTPACVKIVEAPELGVGGMLATADGRILIGGEITTTGTGSHGWLGAFDSGGSELWTLDLEGDFAGPFIESEDGFIVYANTPFGVDDELLTIDAAGALTESVPLTGADGFAIDMIDTEAGLLLAGGGGEDLWLGRVSVDGALETLMAEDHAGLWDVFRALERHEDSLGALATVGTVDNTDGDFVPLDTEATLLIEYDEQGSELRRTLLSGGDELTLQGYDLAVTKDGTWIVAGLRYPPHSVLSVQAWAVAVREGEVLWTQETPDSTAIEAGARSGRYSGVAASDEVLLLGMVRLGSDGVARLGTRVDAADGSVLWREIGEVIPDVSDRYTAATTTPDGRAWLLRTTDYADRVEQWLCGTQL</sequence>
<reference evidence="4 5" key="1">
    <citation type="submission" date="2018-03" db="EMBL/GenBank/DDBJ databases">
        <title>Draft Genome Sequences of the Obligatory Marine Myxobacteria Enhygromyxa salina SWB005.</title>
        <authorList>
            <person name="Poehlein A."/>
            <person name="Moghaddam J.A."/>
            <person name="Harms H."/>
            <person name="Alanjari M."/>
            <person name="Koenig G.M."/>
            <person name="Daniel R."/>
            <person name="Schaeberle T.F."/>
        </authorList>
    </citation>
    <scope>NUCLEOTIDE SEQUENCE [LARGE SCALE GENOMIC DNA]</scope>
    <source>
        <strain evidence="4 5">SWB005</strain>
    </source>
</reference>
<evidence type="ECO:0000256" key="2">
    <source>
        <dbReference type="ARBA" id="ARBA00022737"/>
    </source>
</evidence>
<dbReference type="Proteomes" id="UP000237968">
    <property type="component" value="Unassembled WGS sequence"/>
</dbReference>
<evidence type="ECO:0000313" key="4">
    <source>
        <dbReference type="EMBL" id="PRP94049.1"/>
    </source>
</evidence>
<dbReference type="NCBIfam" id="TIGR02232">
    <property type="entry name" value="myxo_disulf_rpt"/>
    <property type="match status" value="1"/>
</dbReference>
<dbReference type="SUPFAM" id="SSF50998">
    <property type="entry name" value="Quinoprotein alcohol dehydrogenase-like"/>
    <property type="match status" value="1"/>
</dbReference>
<evidence type="ECO:0000256" key="3">
    <source>
        <dbReference type="ARBA" id="ARBA00023157"/>
    </source>
</evidence>
<name>A0A2S9XME3_9BACT</name>
<keyword evidence="3" id="KW-1015">Disulfide bond</keyword>
<dbReference type="InterPro" id="IPR011047">
    <property type="entry name" value="Quinoprotein_ADH-like_sf"/>
</dbReference>
<dbReference type="InterPro" id="IPR011936">
    <property type="entry name" value="Myxo_disulph_rpt"/>
</dbReference>
<gene>
    <name evidence="4" type="ORF">ENSA5_41610</name>
</gene>
<dbReference type="EMBL" id="PVNK01000180">
    <property type="protein sequence ID" value="PRP94049.1"/>
    <property type="molecule type" value="Genomic_DNA"/>
</dbReference>
<organism evidence="4 5">
    <name type="scientific">Enhygromyxa salina</name>
    <dbReference type="NCBI Taxonomy" id="215803"/>
    <lineage>
        <taxon>Bacteria</taxon>
        <taxon>Pseudomonadati</taxon>
        <taxon>Myxococcota</taxon>
        <taxon>Polyangia</taxon>
        <taxon>Nannocystales</taxon>
        <taxon>Nannocystaceae</taxon>
        <taxon>Enhygromyxa</taxon>
    </lineage>
</organism>
<evidence type="ECO:0000313" key="5">
    <source>
        <dbReference type="Proteomes" id="UP000237968"/>
    </source>
</evidence>
<evidence type="ECO:0000256" key="1">
    <source>
        <dbReference type="ARBA" id="ARBA00022729"/>
    </source>
</evidence>
<keyword evidence="5" id="KW-1185">Reference proteome</keyword>
<dbReference type="AlphaFoldDB" id="A0A2S9XME3"/>
<keyword evidence="1" id="KW-0732">Signal</keyword>
<accession>A0A2S9XME3</accession>